<evidence type="ECO:0000313" key="3">
    <source>
        <dbReference type="EMBL" id="KAF8757044.1"/>
    </source>
</evidence>
<feature type="chain" id="PRO_5034998333" evidence="2">
    <location>
        <begin position="21"/>
        <end position="351"/>
    </location>
</feature>
<reference evidence="3" key="1">
    <citation type="submission" date="2020-09" db="EMBL/GenBank/DDBJ databases">
        <title>Comparative genome analyses of four rice-infecting Rhizoctonia solani isolates reveal extensive enrichment of homogalacturonan modification genes.</title>
        <authorList>
            <person name="Lee D.-Y."/>
            <person name="Jeon J."/>
            <person name="Kim K.-T."/>
            <person name="Cheong K."/>
            <person name="Song H."/>
            <person name="Choi G."/>
            <person name="Ko J."/>
            <person name="Opiyo S.O."/>
            <person name="Zuo S."/>
            <person name="Madhav S."/>
            <person name="Lee Y.-H."/>
            <person name="Wang G.-L."/>
        </authorList>
    </citation>
    <scope>NUCLEOTIDE SEQUENCE</scope>
    <source>
        <strain evidence="3">AG1-IA B2</strain>
    </source>
</reference>
<evidence type="ECO:0000313" key="4">
    <source>
        <dbReference type="Proteomes" id="UP000614334"/>
    </source>
</evidence>
<evidence type="ECO:0000256" key="2">
    <source>
        <dbReference type="SAM" id="SignalP"/>
    </source>
</evidence>
<organism evidence="3 4">
    <name type="scientific">Rhizoctonia solani</name>
    <dbReference type="NCBI Taxonomy" id="456999"/>
    <lineage>
        <taxon>Eukaryota</taxon>
        <taxon>Fungi</taxon>
        <taxon>Dikarya</taxon>
        <taxon>Basidiomycota</taxon>
        <taxon>Agaricomycotina</taxon>
        <taxon>Agaricomycetes</taxon>
        <taxon>Cantharellales</taxon>
        <taxon>Ceratobasidiaceae</taxon>
        <taxon>Rhizoctonia</taxon>
    </lineage>
</organism>
<feature type="region of interest" description="Disordered" evidence="1">
    <location>
        <begin position="281"/>
        <end position="316"/>
    </location>
</feature>
<feature type="signal peptide" evidence="2">
    <location>
        <begin position="1"/>
        <end position="20"/>
    </location>
</feature>
<proteinExistence type="predicted"/>
<keyword evidence="2" id="KW-0732">Signal</keyword>
<dbReference type="AlphaFoldDB" id="A0A8H7IDW8"/>
<evidence type="ECO:0000256" key="1">
    <source>
        <dbReference type="SAM" id="MobiDB-lite"/>
    </source>
</evidence>
<name>A0A8H7IDW8_9AGAM</name>
<sequence length="351" mass="35970">MISKAAVLVGATLAVTSAFAQEPFTPLAEKRFEYTALPYKADTGTGERGTQFGYNICNSTTEGQNSLCQTSMINSIDGELLLMGPPEPNSLIGDTEGEAVAWCTKPGRGTRLIPAGALTGVQFMRTPSYVQVTGRIRQELINIEKNDSGGEMDPHGADRRGNPLGGLLFSNAFPSNNGNNNTYQQVVEWHNFMEKDSSVSRHATPQTPMTTGTANTSTIVLVAGVTPPPHTLTALSSHIQPTPESLGPITTVPYDPKIPASSNCVTFQSAALYTGLPGAATPSSSAVTTSAPAVTGNGAGTRAGGTPASTTPTGGTNVGASTSGAVGSSGFTFLATASIAFSALVGALAVL</sequence>
<feature type="compositionally biased region" description="Low complexity" evidence="1">
    <location>
        <begin position="304"/>
        <end position="316"/>
    </location>
</feature>
<feature type="compositionally biased region" description="Low complexity" evidence="1">
    <location>
        <begin position="281"/>
        <end position="296"/>
    </location>
</feature>
<dbReference type="Proteomes" id="UP000614334">
    <property type="component" value="Unassembled WGS sequence"/>
</dbReference>
<accession>A0A8H7IDW8</accession>
<dbReference type="EMBL" id="JACYCF010000005">
    <property type="protein sequence ID" value="KAF8757044.1"/>
    <property type="molecule type" value="Genomic_DNA"/>
</dbReference>
<comment type="caution">
    <text evidence="3">The sequence shown here is derived from an EMBL/GenBank/DDBJ whole genome shotgun (WGS) entry which is preliminary data.</text>
</comment>
<gene>
    <name evidence="3" type="ORF">RHS01_04109</name>
</gene>
<protein>
    <submittedName>
        <fullName evidence="3">Uncharacterized protein</fullName>
    </submittedName>
</protein>